<reference evidence="1" key="1">
    <citation type="submission" date="2019-05" db="EMBL/GenBank/DDBJ databases">
        <title>Annotation for the trematode Fasciolopsis buski.</title>
        <authorList>
            <person name="Choi Y.-J."/>
        </authorList>
    </citation>
    <scope>NUCLEOTIDE SEQUENCE</scope>
    <source>
        <strain evidence="1">HT</strain>
        <tissue evidence="1">Whole worm</tissue>
    </source>
</reference>
<dbReference type="Proteomes" id="UP000728185">
    <property type="component" value="Unassembled WGS sequence"/>
</dbReference>
<dbReference type="EMBL" id="LUCM01008764">
    <property type="protein sequence ID" value="KAA0187932.1"/>
    <property type="molecule type" value="Genomic_DNA"/>
</dbReference>
<protein>
    <submittedName>
        <fullName evidence="1">Uncharacterized protein</fullName>
    </submittedName>
</protein>
<proteinExistence type="predicted"/>
<organism evidence="1 2">
    <name type="scientific">Fasciolopsis buskii</name>
    <dbReference type="NCBI Taxonomy" id="27845"/>
    <lineage>
        <taxon>Eukaryota</taxon>
        <taxon>Metazoa</taxon>
        <taxon>Spiralia</taxon>
        <taxon>Lophotrochozoa</taxon>
        <taxon>Platyhelminthes</taxon>
        <taxon>Trematoda</taxon>
        <taxon>Digenea</taxon>
        <taxon>Plagiorchiida</taxon>
        <taxon>Echinostomata</taxon>
        <taxon>Echinostomatoidea</taxon>
        <taxon>Fasciolidae</taxon>
        <taxon>Fasciolopsis</taxon>
    </lineage>
</organism>
<dbReference type="OrthoDB" id="6237770at2759"/>
<gene>
    <name evidence="1" type="ORF">FBUS_05924</name>
</gene>
<comment type="caution">
    <text evidence="1">The sequence shown here is derived from an EMBL/GenBank/DDBJ whole genome shotgun (WGS) entry which is preliminary data.</text>
</comment>
<sequence>MTLNVIIRPLFVLTLCFPILLAHLAYLVPTTVILCQDQDKEISLCVQNGTNEICGLKRWHTYPKAYCNMYLLTGVDAKGANQWTFQGRIVTAQLNPGYYTFLCYMDDKAYPSRMNRLILPSSQRLLDCSAWPATVNRAKLFGAIHVCCLRPVLPTDWLQRALDPLDICADPVCTSDDESVIVSHGWLRLHPTKVAKANLIQVQCNHGEFTGNLYMYVVELYLEVKPEQKFYTFDQNPPIQMKLAITGATEYEQSLLARIEATWNVLNPKGKMRPLLYHKVTRTVNNFASFDVPDSLLIPDAESMRLVIHGLNRKFHFAGESHAYTCVLEGVLLPQTALERYKPRWKSMLPGSHVTEEQNVIRILSDSTKGLHNYRCYYKQNGLDLFEDIIFLIAEKSKVRLDLKFFGNVSFVYDPEKDTPFVRCQSSHVYSMLNRPIWRSLIEGVRYAAYDHSDYTSGISDLFVTERRSGLSTFQCMVRLQGLCLTRIFIFFRKIPMSVVLKPLKKYYRAGETVKCSMRTTFKHRIRRAAMFFYDSPESIKNLTSKFTFPSDFEGNRHKWECIFFPPNNEPHLNGGWFDFFVPSNNLTITPVHADFRLLGWQCLASGYPKEPATYILGIPDVYQDLFHIVDNRVLVTSYSPPGILEIYCQINLTEPEFQTVEGQECFIYQG</sequence>
<dbReference type="AlphaFoldDB" id="A0A8E0RML0"/>
<name>A0A8E0RML0_9TREM</name>
<evidence type="ECO:0000313" key="2">
    <source>
        <dbReference type="Proteomes" id="UP000728185"/>
    </source>
</evidence>
<accession>A0A8E0RML0</accession>
<evidence type="ECO:0000313" key="1">
    <source>
        <dbReference type="EMBL" id="KAA0187932.1"/>
    </source>
</evidence>
<keyword evidence="2" id="KW-1185">Reference proteome</keyword>